<dbReference type="InterPro" id="IPR051164">
    <property type="entry name" value="NmrA-like_oxidored"/>
</dbReference>
<proteinExistence type="inferred from homology"/>
<dbReference type="SUPFAM" id="SSF51735">
    <property type="entry name" value="NAD(P)-binding Rossmann-fold domains"/>
    <property type="match status" value="1"/>
</dbReference>
<dbReference type="EMBL" id="JAVHNQ010000004">
    <property type="protein sequence ID" value="KAK6349430.1"/>
    <property type="molecule type" value="Genomic_DNA"/>
</dbReference>
<keyword evidence="5" id="KW-1185">Reference proteome</keyword>
<dbReference type="AlphaFoldDB" id="A0AAV9UU63"/>
<name>A0AAV9UU63_9PEZI</name>
<dbReference type="Gene3D" id="3.40.50.720">
    <property type="entry name" value="NAD(P)-binding Rossmann-like Domain"/>
    <property type="match status" value="1"/>
</dbReference>
<evidence type="ECO:0000313" key="4">
    <source>
        <dbReference type="EMBL" id="KAK6349430.1"/>
    </source>
</evidence>
<dbReference type="PANTHER" id="PTHR42748:SF7">
    <property type="entry name" value="NMRA LIKE REDOX SENSOR 1-RELATED"/>
    <property type="match status" value="1"/>
</dbReference>
<dbReference type="InterPro" id="IPR008030">
    <property type="entry name" value="NmrA-like"/>
</dbReference>
<comment type="similarity">
    <text evidence="1">Belongs to the NmrA-type oxidoreductase family.</text>
</comment>
<dbReference type="InterPro" id="IPR036291">
    <property type="entry name" value="NAD(P)-bd_dom_sf"/>
</dbReference>
<reference evidence="4 5" key="1">
    <citation type="submission" date="2019-10" db="EMBL/GenBank/DDBJ databases">
        <authorList>
            <person name="Palmer J.M."/>
        </authorList>
    </citation>
    <scope>NUCLEOTIDE SEQUENCE [LARGE SCALE GENOMIC DNA]</scope>
    <source>
        <strain evidence="4 5">TWF696</strain>
    </source>
</reference>
<protein>
    <recommendedName>
        <fullName evidence="3">NmrA-like domain-containing protein</fullName>
    </recommendedName>
</protein>
<keyword evidence="2" id="KW-0521">NADP</keyword>
<evidence type="ECO:0000256" key="2">
    <source>
        <dbReference type="ARBA" id="ARBA00022857"/>
    </source>
</evidence>
<gene>
    <name evidence="4" type="ORF">TWF696_005714</name>
</gene>
<feature type="domain" description="NmrA-like" evidence="3">
    <location>
        <begin position="2"/>
        <end position="251"/>
    </location>
</feature>
<evidence type="ECO:0000313" key="5">
    <source>
        <dbReference type="Proteomes" id="UP001375240"/>
    </source>
</evidence>
<evidence type="ECO:0000259" key="3">
    <source>
        <dbReference type="Pfam" id="PF05368"/>
    </source>
</evidence>
<accession>A0AAV9UU63</accession>
<dbReference type="PANTHER" id="PTHR42748">
    <property type="entry name" value="NITROGEN METABOLITE REPRESSION PROTEIN NMRA FAMILY MEMBER"/>
    <property type="match status" value="1"/>
</dbReference>
<evidence type="ECO:0000256" key="1">
    <source>
        <dbReference type="ARBA" id="ARBA00006328"/>
    </source>
</evidence>
<sequence>MKVLVLAATGCMASGLIKALKDDPEYQLFAFTRDPESDAAKSLKEAGVTIIKGDYGDKEVIEMTFSQGFDAVFFTIYPDRTGGTTDIEQAKNVVDAAVRHGVKQLLYGSSARIGTQENFDRVHAKLPKDSFWHNYWQHKWAIEDVVRCSGLAYTIIKPPIFVQNLVRDGYVERIYPDLPTKHILKDAMGPDSPAWWADGSDVGKFAAAAIRQPERFKNKEFPFGAEILTVRQIVEKLRKASGKDIKLYEWPADEWEASKTDPFLSTRHAIAETGPDPDGGKPKEFPEIELTSIDEWLENNKAGTWLA</sequence>
<dbReference type="Proteomes" id="UP001375240">
    <property type="component" value="Unassembled WGS sequence"/>
</dbReference>
<organism evidence="4 5">
    <name type="scientific">Orbilia brochopaga</name>
    <dbReference type="NCBI Taxonomy" id="3140254"/>
    <lineage>
        <taxon>Eukaryota</taxon>
        <taxon>Fungi</taxon>
        <taxon>Dikarya</taxon>
        <taxon>Ascomycota</taxon>
        <taxon>Pezizomycotina</taxon>
        <taxon>Orbiliomycetes</taxon>
        <taxon>Orbiliales</taxon>
        <taxon>Orbiliaceae</taxon>
        <taxon>Orbilia</taxon>
    </lineage>
</organism>
<dbReference type="Pfam" id="PF05368">
    <property type="entry name" value="NmrA"/>
    <property type="match status" value="1"/>
</dbReference>
<comment type="caution">
    <text evidence="4">The sequence shown here is derived from an EMBL/GenBank/DDBJ whole genome shotgun (WGS) entry which is preliminary data.</text>
</comment>